<evidence type="ECO:0000313" key="1">
    <source>
        <dbReference type="EMBL" id="KAJ7028758.1"/>
    </source>
</evidence>
<evidence type="ECO:0000313" key="2">
    <source>
        <dbReference type="Proteomes" id="UP001218188"/>
    </source>
</evidence>
<dbReference type="EMBL" id="JARJCM010000109">
    <property type="protein sequence ID" value="KAJ7028758.1"/>
    <property type="molecule type" value="Genomic_DNA"/>
</dbReference>
<gene>
    <name evidence="1" type="ORF">C8F04DRAFT_963607</name>
</gene>
<accession>A0AAD6SL83</accession>
<sequence length="184" mass="20272">MDADSAATGGITLDLPADTPPWLRSVLSYLTAIDLGCHYTSLLTALVRLEESAGFEQEGQPLPSSKLRPGEVQKWIRGARGNRMKCLPEVVNVAQYGKTWNAWWDALQPSWRKRGSDGHWVVGGKYGAEYGALDASGLNGCISIVAALYFWGTARTHDEGSRAEWERAVQDVVWMLEGVDTLFE</sequence>
<comment type="caution">
    <text evidence="1">The sequence shown here is derived from an EMBL/GenBank/DDBJ whole genome shotgun (WGS) entry which is preliminary data.</text>
</comment>
<organism evidence="1 2">
    <name type="scientific">Mycena alexandri</name>
    <dbReference type="NCBI Taxonomy" id="1745969"/>
    <lineage>
        <taxon>Eukaryota</taxon>
        <taxon>Fungi</taxon>
        <taxon>Dikarya</taxon>
        <taxon>Basidiomycota</taxon>
        <taxon>Agaricomycotina</taxon>
        <taxon>Agaricomycetes</taxon>
        <taxon>Agaricomycetidae</taxon>
        <taxon>Agaricales</taxon>
        <taxon>Marasmiineae</taxon>
        <taxon>Mycenaceae</taxon>
        <taxon>Mycena</taxon>
    </lineage>
</organism>
<reference evidence="1" key="1">
    <citation type="submission" date="2023-03" db="EMBL/GenBank/DDBJ databases">
        <title>Massive genome expansion in bonnet fungi (Mycena s.s.) driven by repeated elements and novel gene families across ecological guilds.</title>
        <authorList>
            <consortium name="Lawrence Berkeley National Laboratory"/>
            <person name="Harder C.B."/>
            <person name="Miyauchi S."/>
            <person name="Viragh M."/>
            <person name="Kuo A."/>
            <person name="Thoen E."/>
            <person name="Andreopoulos B."/>
            <person name="Lu D."/>
            <person name="Skrede I."/>
            <person name="Drula E."/>
            <person name="Henrissat B."/>
            <person name="Morin E."/>
            <person name="Kohler A."/>
            <person name="Barry K."/>
            <person name="LaButti K."/>
            <person name="Morin E."/>
            <person name="Salamov A."/>
            <person name="Lipzen A."/>
            <person name="Mereny Z."/>
            <person name="Hegedus B."/>
            <person name="Baldrian P."/>
            <person name="Stursova M."/>
            <person name="Weitz H."/>
            <person name="Taylor A."/>
            <person name="Grigoriev I.V."/>
            <person name="Nagy L.G."/>
            <person name="Martin F."/>
            <person name="Kauserud H."/>
        </authorList>
    </citation>
    <scope>NUCLEOTIDE SEQUENCE</scope>
    <source>
        <strain evidence="1">CBHHK200</strain>
    </source>
</reference>
<dbReference type="Proteomes" id="UP001218188">
    <property type="component" value="Unassembled WGS sequence"/>
</dbReference>
<name>A0AAD6SL83_9AGAR</name>
<keyword evidence="2" id="KW-1185">Reference proteome</keyword>
<protein>
    <submittedName>
        <fullName evidence="1">Uncharacterized protein</fullName>
    </submittedName>
</protein>
<dbReference type="AlphaFoldDB" id="A0AAD6SL83"/>
<proteinExistence type="predicted"/>